<feature type="transmembrane region" description="Helical" evidence="1">
    <location>
        <begin position="94"/>
        <end position="121"/>
    </location>
</feature>
<evidence type="ECO:0000313" key="3">
    <source>
        <dbReference type="Ensembl" id="ENSOCUP00000020576.3"/>
    </source>
</evidence>
<gene>
    <name evidence="3" type="primary">C19orf18</name>
</gene>
<keyword evidence="1" id="KW-1133">Transmembrane helix</keyword>
<dbReference type="PANTHER" id="PTHR38000:SF1">
    <property type="entry name" value="RIKEN CDNA 2900092C05 GENE"/>
    <property type="match status" value="1"/>
</dbReference>
<feature type="chain" id="PRO_5023935402" evidence="2">
    <location>
        <begin position="26"/>
        <end position="215"/>
    </location>
</feature>
<dbReference type="Bgee" id="ENSOCUG00000007613">
    <property type="expression patterns" value="Expressed in testis and 9 other cell types or tissues"/>
</dbReference>
<dbReference type="Ensembl" id="ENSOCUT00000031059.3">
    <property type="protein sequence ID" value="ENSOCUP00000020576.3"/>
    <property type="gene ID" value="ENSOCUG00000007613.4"/>
</dbReference>
<name>G1TU52_RABIT</name>
<dbReference type="Pfam" id="PF17686">
    <property type="entry name" value="DUF5534"/>
    <property type="match status" value="1"/>
</dbReference>
<dbReference type="InParanoid" id="G1TU52"/>
<dbReference type="InterPro" id="IPR037549">
    <property type="entry name" value="C19orf18"/>
</dbReference>
<dbReference type="GeneTree" id="ENSGT00390000018040"/>
<keyword evidence="1" id="KW-0472">Membrane</keyword>
<evidence type="ECO:0000256" key="2">
    <source>
        <dbReference type="SAM" id="SignalP"/>
    </source>
</evidence>
<dbReference type="AlphaFoldDB" id="G1TU52"/>
<proteinExistence type="predicted"/>
<dbReference type="Proteomes" id="UP000001811">
    <property type="component" value="Unplaced"/>
</dbReference>
<reference evidence="3 4" key="1">
    <citation type="journal article" date="2011" name="Nature">
        <title>A high-resolution map of human evolutionary constraint using 29 mammals.</title>
        <authorList>
            <person name="Lindblad-Toh K."/>
            <person name="Garber M."/>
            <person name="Zuk O."/>
            <person name="Lin M.F."/>
            <person name="Parker B.J."/>
            <person name="Washietl S."/>
            <person name="Kheradpour P."/>
            <person name="Ernst J."/>
            <person name="Jordan G."/>
            <person name="Mauceli E."/>
            <person name="Ward L.D."/>
            <person name="Lowe C.B."/>
            <person name="Holloway A.K."/>
            <person name="Clamp M."/>
            <person name="Gnerre S."/>
            <person name="Alfoldi J."/>
            <person name="Beal K."/>
            <person name="Chang J."/>
            <person name="Clawson H."/>
            <person name="Cuff J."/>
            <person name="Di Palma F."/>
            <person name="Fitzgerald S."/>
            <person name="Flicek P."/>
            <person name="Guttman M."/>
            <person name="Hubisz M.J."/>
            <person name="Jaffe D.B."/>
            <person name="Jungreis I."/>
            <person name="Kent W.J."/>
            <person name="Kostka D."/>
            <person name="Lara M."/>
            <person name="Martins A.L."/>
            <person name="Massingham T."/>
            <person name="Moltke I."/>
            <person name="Raney B.J."/>
            <person name="Rasmussen M.D."/>
            <person name="Robinson J."/>
            <person name="Stark A."/>
            <person name="Vilella A.J."/>
            <person name="Wen J."/>
            <person name="Xie X."/>
            <person name="Zody M.C."/>
            <person name="Baldwin J."/>
            <person name="Bloom T."/>
            <person name="Chin C.W."/>
            <person name="Heiman D."/>
            <person name="Nicol R."/>
            <person name="Nusbaum C."/>
            <person name="Young S."/>
            <person name="Wilkinson J."/>
            <person name="Worley K.C."/>
            <person name="Kovar C.L."/>
            <person name="Muzny D.M."/>
            <person name="Gibbs R.A."/>
            <person name="Cree A."/>
            <person name="Dihn H.H."/>
            <person name="Fowler G."/>
            <person name="Jhangiani S."/>
            <person name="Joshi V."/>
            <person name="Lee S."/>
            <person name="Lewis L.R."/>
            <person name="Nazareth L.V."/>
            <person name="Okwuonu G."/>
            <person name="Santibanez J."/>
            <person name="Warren W.C."/>
            <person name="Mardis E.R."/>
            <person name="Weinstock G.M."/>
            <person name="Wilson R.K."/>
            <person name="Delehaunty K."/>
            <person name="Dooling D."/>
            <person name="Fronik C."/>
            <person name="Fulton L."/>
            <person name="Fulton B."/>
            <person name="Graves T."/>
            <person name="Minx P."/>
            <person name="Sodergren E."/>
            <person name="Birney E."/>
            <person name="Margulies E.H."/>
            <person name="Herrero J."/>
            <person name="Green E.D."/>
            <person name="Haussler D."/>
            <person name="Siepel A."/>
            <person name="Goldman N."/>
            <person name="Pollard K.S."/>
            <person name="Pedersen J.S."/>
            <person name="Lander E.S."/>
            <person name="Kellis M."/>
        </authorList>
    </citation>
    <scope>NUCLEOTIDE SEQUENCE [LARGE SCALE GENOMIC DNA]</scope>
    <source>
        <strain evidence="4">Thorbecke</strain>
    </source>
</reference>
<evidence type="ECO:0000256" key="1">
    <source>
        <dbReference type="SAM" id="Phobius"/>
    </source>
</evidence>
<dbReference type="PaxDb" id="9986-ENSOCUP00000020576"/>
<feature type="signal peptide" evidence="2">
    <location>
        <begin position="1"/>
        <end position="25"/>
    </location>
</feature>
<reference evidence="3" key="3">
    <citation type="submission" date="2025-09" db="UniProtKB">
        <authorList>
            <consortium name="Ensembl"/>
        </authorList>
    </citation>
    <scope>IDENTIFICATION</scope>
    <source>
        <strain evidence="3">Thorbecke</strain>
    </source>
</reference>
<dbReference type="HOGENOM" id="CLU_112515_0_0_1"/>
<dbReference type="PANTHER" id="PTHR38000">
    <property type="entry name" value="RIKEN CDNA 2900092C05"/>
    <property type="match status" value="1"/>
</dbReference>
<keyword evidence="2" id="KW-0732">Signal</keyword>
<dbReference type="FunCoup" id="G1TU52">
    <property type="interactions" value="1"/>
</dbReference>
<accession>G1TU52</accession>
<organism evidence="3 4">
    <name type="scientific">Oryctolagus cuniculus</name>
    <name type="common">Rabbit</name>
    <dbReference type="NCBI Taxonomy" id="9986"/>
    <lineage>
        <taxon>Eukaryota</taxon>
        <taxon>Metazoa</taxon>
        <taxon>Chordata</taxon>
        <taxon>Craniata</taxon>
        <taxon>Vertebrata</taxon>
        <taxon>Euteleostomi</taxon>
        <taxon>Mammalia</taxon>
        <taxon>Eutheria</taxon>
        <taxon>Euarchontoglires</taxon>
        <taxon>Glires</taxon>
        <taxon>Lagomorpha</taxon>
        <taxon>Leporidae</taxon>
        <taxon>Oryctolagus</taxon>
    </lineage>
</organism>
<keyword evidence="4" id="KW-1185">Reference proteome</keyword>
<dbReference type="eggNOG" id="ENOG502RU2V">
    <property type="taxonomic scope" value="Eukaryota"/>
</dbReference>
<evidence type="ECO:0000313" key="4">
    <source>
        <dbReference type="Proteomes" id="UP000001811"/>
    </source>
</evidence>
<protein>
    <submittedName>
        <fullName evidence="3">Chromosome 19 open reading frame 18</fullName>
    </submittedName>
</protein>
<sequence length="215" mass="24439">MGKIQSSFTFLFLFLMECPLHVCLSYANGFQSVEKTTELPGQNPPQTPIPVNKQSKLNYGIIRTPRTLPRPTVGRSTQFTKFLGTRTIIPHRPALVQVILIACIAFGIAVTCGIAISYVIYRLVKAEESQQLALLYENVKISFLEEEEGSEDDARQDESTHLLPENEKELGKFIHSVIRAKRKENFEKKKLREEQKVVKDNITRKAMQNSQIGNF</sequence>
<reference evidence="3" key="2">
    <citation type="submission" date="2025-08" db="UniProtKB">
        <authorList>
            <consortium name="Ensembl"/>
        </authorList>
    </citation>
    <scope>IDENTIFICATION</scope>
    <source>
        <strain evidence="3">Thorbecke</strain>
    </source>
</reference>
<keyword evidence="1" id="KW-0812">Transmembrane</keyword>